<proteinExistence type="inferred from homology"/>
<dbReference type="Pfam" id="PF05163">
    <property type="entry name" value="DinB"/>
    <property type="match status" value="1"/>
</dbReference>
<comment type="similarity">
    <text evidence="1">Belongs to the DinB family.</text>
</comment>
<comment type="caution">
    <text evidence="4">The sequence shown here is derived from an EMBL/GenBank/DDBJ whole genome shotgun (WGS) entry which is preliminary data.</text>
</comment>
<accession>A0A7V8NN26</accession>
<dbReference type="SUPFAM" id="SSF109854">
    <property type="entry name" value="DinB/YfiT-like putative metalloenzymes"/>
    <property type="match status" value="1"/>
</dbReference>
<sequence length="170" mass="18540">MSPAEAKSLASMLIEGIEREYEITKKVVAAVPPDQMDFKLGEKGRTMRELSWHLIASEAWFGEAIATGDFSKSESEMPAKATPADLLAFYSQEVPAQIGKVKQLSGEELAKIVNFFGVMQVPNVTLIGFWNSHSIHHRGQLSAYLRAVNAHVPSIYGGSADEPFQTSATA</sequence>
<evidence type="ECO:0000256" key="3">
    <source>
        <dbReference type="PIRSR" id="PIRSR607837-1"/>
    </source>
</evidence>
<dbReference type="AlphaFoldDB" id="A0A7V8NN26"/>
<keyword evidence="5" id="KW-1185">Reference proteome</keyword>
<reference evidence="4" key="1">
    <citation type="submission" date="2020-06" db="EMBL/GenBank/DDBJ databases">
        <title>Legume-microbial interactions unlock mineral nutrients during tropical forest succession.</title>
        <authorList>
            <person name="Epihov D.Z."/>
        </authorList>
    </citation>
    <scope>NUCLEOTIDE SEQUENCE [LARGE SCALE GENOMIC DNA]</scope>
    <source>
        <strain evidence="4">Pan2503</strain>
    </source>
</reference>
<protein>
    <submittedName>
        <fullName evidence="4">DinB family protein</fullName>
    </submittedName>
</protein>
<dbReference type="GO" id="GO:0046872">
    <property type="term" value="F:metal ion binding"/>
    <property type="evidence" value="ECO:0007669"/>
    <property type="project" value="UniProtKB-KW"/>
</dbReference>
<organism evidence="4 5">
    <name type="scientific">Candidatus Acidiferrum panamense</name>
    <dbReference type="NCBI Taxonomy" id="2741543"/>
    <lineage>
        <taxon>Bacteria</taxon>
        <taxon>Pseudomonadati</taxon>
        <taxon>Acidobacteriota</taxon>
        <taxon>Terriglobia</taxon>
        <taxon>Candidatus Acidiferrales</taxon>
        <taxon>Candidatus Acidiferrum</taxon>
    </lineage>
</organism>
<feature type="binding site" evidence="3">
    <location>
        <position position="137"/>
    </location>
    <ligand>
        <name>a divalent metal cation</name>
        <dbReference type="ChEBI" id="CHEBI:60240"/>
    </ligand>
</feature>
<dbReference type="EMBL" id="JACDQQ010000499">
    <property type="protein sequence ID" value="MBA0084365.1"/>
    <property type="molecule type" value="Genomic_DNA"/>
</dbReference>
<name>A0A7V8NN26_9BACT</name>
<evidence type="ECO:0000256" key="2">
    <source>
        <dbReference type="ARBA" id="ARBA00022723"/>
    </source>
</evidence>
<dbReference type="Gene3D" id="1.20.120.450">
    <property type="entry name" value="dinb family like domain"/>
    <property type="match status" value="1"/>
</dbReference>
<feature type="binding site" evidence="3">
    <location>
        <position position="53"/>
    </location>
    <ligand>
        <name>a divalent metal cation</name>
        <dbReference type="ChEBI" id="CHEBI:60240"/>
    </ligand>
</feature>
<gene>
    <name evidence="4" type="ORF">HRJ53_05150</name>
</gene>
<dbReference type="InterPro" id="IPR007837">
    <property type="entry name" value="DinB"/>
</dbReference>
<keyword evidence="2 3" id="KW-0479">Metal-binding</keyword>
<dbReference type="InterPro" id="IPR034660">
    <property type="entry name" value="DinB/YfiT-like"/>
</dbReference>
<evidence type="ECO:0000256" key="1">
    <source>
        <dbReference type="ARBA" id="ARBA00008635"/>
    </source>
</evidence>
<evidence type="ECO:0000313" key="4">
    <source>
        <dbReference type="EMBL" id="MBA0084365.1"/>
    </source>
</evidence>
<dbReference type="Proteomes" id="UP000567293">
    <property type="component" value="Unassembled WGS sequence"/>
</dbReference>
<feature type="binding site" evidence="3">
    <location>
        <position position="133"/>
    </location>
    <ligand>
        <name>a divalent metal cation</name>
        <dbReference type="ChEBI" id="CHEBI:60240"/>
    </ligand>
</feature>
<evidence type="ECO:0000313" key="5">
    <source>
        <dbReference type="Proteomes" id="UP000567293"/>
    </source>
</evidence>